<dbReference type="InterPro" id="IPR036291">
    <property type="entry name" value="NAD(P)-bd_dom_sf"/>
</dbReference>
<dbReference type="OrthoDB" id="191139at2759"/>
<dbReference type="CDD" id="cd05327">
    <property type="entry name" value="retinol-DH_like_SDR_c_like"/>
    <property type="match status" value="1"/>
</dbReference>
<sequence>MQSVLHSVVGPKKEIHDLNGRVAIVTGGALGIGFEISRAFVLNGARVLMTNRKKEQGDEAIKKIKDEAGQDAKIEWFPCDMGNLKEVKEVFGGIAEREDRLDLLILSAGINTNQYGEDSDGIDRHFGVNWLGQFYTTNLLYPLLRKTSKMPDTPAPRIVWESSEMHRTAPSGIHFGSLDEINNPDIGPTELYGRTKLAIILGVKYGLVERVIKPNGDNIYALSVHPGAVNTDMQTQWKDAYPGLLGKLLTVAMLSIGRDPEQGSFSALYAATSPEIEEKGYNGYYFSDPGQPGKESKQASDPALGAALWDLSARLIKEKVGDDALASWSG</sequence>
<organism evidence="3 4">
    <name type="scientific">Microthyrium microscopicum</name>
    <dbReference type="NCBI Taxonomy" id="703497"/>
    <lineage>
        <taxon>Eukaryota</taxon>
        <taxon>Fungi</taxon>
        <taxon>Dikarya</taxon>
        <taxon>Ascomycota</taxon>
        <taxon>Pezizomycotina</taxon>
        <taxon>Dothideomycetes</taxon>
        <taxon>Dothideomycetes incertae sedis</taxon>
        <taxon>Microthyriales</taxon>
        <taxon>Microthyriaceae</taxon>
        <taxon>Microthyrium</taxon>
    </lineage>
</organism>
<evidence type="ECO:0000313" key="4">
    <source>
        <dbReference type="Proteomes" id="UP000799302"/>
    </source>
</evidence>
<keyword evidence="1" id="KW-0560">Oxidoreductase</keyword>
<dbReference type="PRINTS" id="PR00081">
    <property type="entry name" value="GDHRDH"/>
</dbReference>
<dbReference type="AlphaFoldDB" id="A0A6A6TXI3"/>
<evidence type="ECO:0000313" key="3">
    <source>
        <dbReference type="EMBL" id="KAF2663887.1"/>
    </source>
</evidence>
<gene>
    <name evidence="3" type="ORF">BT63DRAFT_484039</name>
</gene>
<dbReference type="Proteomes" id="UP000799302">
    <property type="component" value="Unassembled WGS sequence"/>
</dbReference>
<dbReference type="SUPFAM" id="SSF51735">
    <property type="entry name" value="NAD(P)-binding Rossmann-fold domains"/>
    <property type="match status" value="1"/>
</dbReference>
<name>A0A6A6TXI3_9PEZI</name>
<dbReference type="GO" id="GO:0016491">
    <property type="term" value="F:oxidoreductase activity"/>
    <property type="evidence" value="ECO:0007669"/>
    <property type="project" value="UniProtKB-KW"/>
</dbReference>
<proteinExistence type="predicted"/>
<dbReference type="Gene3D" id="3.40.50.720">
    <property type="entry name" value="NAD(P)-binding Rossmann-like Domain"/>
    <property type="match status" value="1"/>
</dbReference>
<reference evidence="3" key="1">
    <citation type="journal article" date="2020" name="Stud. Mycol.">
        <title>101 Dothideomycetes genomes: a test case for predicting lifestyles and emergence of pathogens.</title>
        <authorList>
            <person name="Haridas S."/>
            <person name="Albert R."/>
            <person name="Binder M."/>
            <person name="Bloem J."/>
            <person name="Labutti K."/>
            <person name="Salamov A."/>
            <person name="Andreopoulos B."/>
            <person name="Baker S."/>
            <person name="Barry K."/>
            <person name="Bills G."/>
            <person name="Bluhm B."/>
            <person name="Cannon C."/>
            <person name="Castanera R."/>
            <person name="Culley D."/>
            <person name="Daum C."/>
            <person name="Ezra D."/>
            <person name="Gonzalez J."/>
            <person name="Henrissat B."/>
            <person name="Kuo A."/>
            <person name="Liang C."/>
            <person name="Lipzen A."/>
            <person name="Lutzoni F."/>
            <person name="Magnuson J."/>
            <person name="Mondo S."/>
            <person name="Nolan M."/>
            <person name="Ohm R."/>
            <person name="Pangilinan J."/>
            <person name="Park H.-J."/>
            <person name="Ramirez L."/>
            <person name="Alfaro M."/>
            <person name="Sun H."/>
            <person name="Tritt A."/>
            <person name="Yoshinaga Y."/>
            <person name="Zwiers L.-H."/>
            <person name="Turgeon B."/>
            <person name="Goodwin S."/>
            <person name="Spatafora J."/>
            <person name="Crous P."/>
            <person name="Grigoriev I."/>
        </authorList>
    </citation>
    <scope>NUCLEOTIDE SEQUENCE</scope>
    <source>
        <strain evidence="3">CBS 115976</strain>
    </source>
</reference>
<evidence type="ECO:0000256" key="1">
    <source>
        <dbReference type="ARBA" id="ARBA00023002"/>
    </source>
</evidence>
<accession>A0A6A6TXI3</accession>
<protein>
    <submittedName>
        <fullName evidence="3">Short-chain dehydrogenase</fullName>
    </submittedName>
</protein>
<dbReference type="Pfam" id="PF00106">
    <property type="entry name" value="adh_short"/>
    <property type="match status" value="1"/>
</dbReference>
<feature type="region of interest" description="Disordered" evidence="2">
    <location>
        <begin position="282"/>
        <end position="301"/>
    </location>
</feature>
<dbReference type="PANTHER" id="PTHR43157:SF31">
    <property type="entry name" value="PHOSPHATIDYLINOSITOL-GLYCAN BIOSYNTHESIS CLASS F PROTEIN"/>
    <property type="match status" value="1"/>
</dbReference>
<keyword evidence="4" id="KW-1185">Reference proteome</keyword>
<dbReference type="PANTHER" id="PTHR43157">
    <property type="entry name" value="PHOSPHATIDYLINOSITOL-GLYCAN BIOSYNTHESIS CLASS F PROTEIN-RELATED"/>
    <property type="match status" value="1"/>
</dbReference>
<dbReference type="InterPro" id="IPR002347">
    <property type="entry name" value="SDR_fam"/>
</dbReference>
<dbReference type="EMBL" id="MU004244">
    <property type="protein sequence ID" value="KAF2663887.1"/>
    <property type="molecule type" value="Genomic_DNA"/>
</dbReference>
<evidence type="ECO:0000256" key="2">
    <source>
        <dbReference type="SAM" id="MobiDB-lite"/>
    </source>
</evidence>